<dbReference type="Proteomes" id="UP001198163">
    <property type="component" value="Unassembled WGS sequence"/>
</dbReference>
<dbReference type="InterPro" id="IPR027477">
    <property type="entry name" value="Succ_DH/fumarate_Rdtase_cat_sf"/>
</dbReference>
<feature type="chain" id="PRO_5041774835" description="Urocanate reductase" evidence="5">
    <location>
        <begin position="31"/>
        <end position="599"/>
    </location>
</feature>
<evidence type="ECO:0000256" key="2">
    <source>
        <dbReference type="ARBA" id="ARBA00022630"/>
    </source>
</evidence>
<evidence type="ECO:0000256" key="5">
    <source>
        <dbReference type="RuleBase" id="RU366062"/>
    </source>
</evidence>
<keyword evidence="5" id="KW-0732">Signal</keyword>
<proteinExistence type="inferred from homology"/>
<dbReference type="NCBIfam" id="TIGR01813">
    <property type="entry name" value="flavo_cyto_c"/>
    <property type="match status" value="1"/>
</dbReference>
<comment type="caution">
    <text evidence="7">The sequence shown here is derived from an EMBL/GenBank/DDBJ whole genome shotgun (WGS) entry which is preliminary data.</text>
</comment>
<comment type="catalytic activity">
    <reaction evidence="5">
        <text>dihydrourocanate + A = urocanate + AH2</text>
        <dbReference type="Rhea" id="RHEA:36059"/>
        <dbReference type="ChEBI" id="CHEBI:13193"/>
        <dbReference type="ChEBI" id="CHEBI:17499"/>
        <dbReference type="ChEBI" id="CHEBI:27247"/>
        <dbReference type="ChEBI" id="CHEBI:72991"/>
        <dbReference type="EC" id="1.3.99.33"/>
    </reaction>
</comment>
<dbReference type="Pfam" id="PF04205">
    <property type="entry name" value="FMN_bind"/>
    <property type="match status" value="1"/>
</dbReference>
<keyword evidence="3 5" id="KW-0274">FAD</keyword>
<keyword evidence="8" id="KW-1185">Reference proteome</keyword>
<dbReference type="SMART" id="SM00900">
    <property type="entry name" value="FMN_bind"/>
    <property type="match status" value="1"/>
</dbReference>
<keyword evidence="4 5" id="KW-0560">Oxidoreductase</keyword>
<dbReference type="SUPFAM" id="SSF51905">
    <property type="entry name" value="FAD/NAD(P)-binding domain"/>
    <property type="match status" value="1"/>
</dbReference>
<dbReference type="GO" id="GO:0010181">
    <property type="term" value="F:FMN binding"/>
    <property type="evidence" value="ECO:0007669"/>
    <property type="project" value="InterPro"/>
</dbReference>
<feature type="signal peptide" evidence="5">
    <location>
        <begin position="1"/>
        <end position="30"/>
    </location>
</feature>
<sequence>MKAKHSFAHIFRAFAAISALTLLISCGGKAAPTGQTYAPGTYTASAKGYHGDVTVAVKVTKNKIASVRVLKHGETPGISDLAISGIPKAIVDSQSLAVDSVSGASFSSKAVIEATTAALKEAGADIEKLMVPGAAAEKEADVELSADVVVIGAGGAGMAAGVSAHQNGATVVILEKMAKVGGNTISAGGAMNAVDEGSETAIKNKDSVALHFKQTYEGGDKKGDEVLVKTLVENAWASVEWLQSMGMKFLPEPFTVTGGLWPRAHKPVDPVGTGFFKTYNAYIEANKGIEVRLNTKAEKLIVENGKVVGVIATGKTGNKITVKANKGVVIASGGFGQNVAMRQEFNKQWPTLDETIKSTNHPGATGDGIMMGREVNAAIVQMENIQLLPLGDPETGSLSGNIETDVEKRIYVNIEGNRFVDEGARRDTMTLALFNQPQKKLWIVVDAHSYPEGTVKNNFNETIDGLVADGRAFKGETVEELAEKIGVPPANLAATVAEFNKHVASKTPDAFGRTLYSVPLDKGPYYAGARVPTVHHTMGGIKIDAETHVIDVNGNVIPGLYAAGEVTGGIHGSNRLGGNALTDITVFGRIAGANAAQGK</sequence>
<dbReference type="PANTHER" id="PTHR43400:SF7">
    <property type="entry name" value="FAD-DEPENDENT OXIDOREDUCTASE 2 FAD BINDING DOMAIN-CONTAINING PROTEIN"/>
    <property type="match status" value="1"/>
</dbReference>
<dbReference type="Gene3D" id="3.90.700.10">
    <property type="entry name" value="Succinate dehydrogenase/fumarate reductase flavoprotein, catalytic domain"/>
    <property type="match status" value="1"/>
</dbReference>
<evidence type="ECO:0000313" key="7">
    <source>
        <dbReference type="EMBL" id="MCD1654053.1"/>
    </source>
</evidence>
<feature type="domain" description="FMN-binding" evidence="6">
    <location>
        <begin position="48"/>
        <end position="122"/>
    </location>
</feature>
<dbReference type="InterPro" id="IPR003953">
    <property type="entry name" value="FAD-dep_OxRdtase_2_FAD-bd"/>
</dbReference>
<evidence type="ECO:0000256" key="4">
    <source>
        <dbReference type="ARBA" id="ARBA00023002"/>
    </source>
</evidence>
<dbReference type="GO" id="GO:0016491">
    <property type="term" value="F:oxidoreductase activity"/>
    <property type="evidence" value="ECO:0007669"/>
    <property type="project" value="UniProtKB-KW"/>
</dbReference>
<dbReference type="Pfam" id="PF00890">
    <property type="entry name" value="FAD_binding_2"/>
    <property type="match status" value="1"/>
</dbReference>
<dbReference type="Gene3D" id="3.90.1010.20">
    <property type="match status" value="1"/>
</dbReference>
<dbReference type="InterPro" id="IPR007329">
    <property type="entry name" value="FMN-bd"/>
</dbReference>
<dbReference type="SUPFAM" id="SSF56425">
    <property type="entry name" value="Succinate dehydrogenase/fumarate reductase flavoprotein, catalytic domain"/>
    <property type="match status" value="1"/>
</dbReference>
<name>A0AAE3EI95_9SPIR</name>
<dbReference type="PROSITE" id="PS51257">
    <property type="entry name" value="PROKAR_LIPOPROTEIN"/>
    <property type="match status" value="1"/>
</dbReference>
<comment type="similarity">
    <text evidence="1 5">Belongs to the FAD-dependent oxidoreductase 2 family. FRD/SDH subfamily.</text>
</comment>
<organism evidence="7 8">
    <name type="scientific">Teretinema zuelzerae</name>
    <dbReference type="NCBI Taxonomy" id="156"/>
    <lineage>
        <taxon>Bacteria</taxon>
        <taxon>Pseudomonadati</taxon>
        <taxon>Spirochaetota</taxon>
        <taxon>Spirochaetia</taxon>
        <taxon>Spirochaetales</taxon>
        <taxon>Treponemataceae</taxon>
        <taxon>Teretinema</taxon>
    </lineage>
</organism>
<evidence type="ECO:0000256" key="1">
    <source>
        <dbReference type="ARBA" id="ARBA00008040"/>
    </source>
</evidence>
<protein>
    <recommendedName>
        <fullName evidence="5">Urocanate reductase</fullName>
        <ecNumber evidence="5">1.3.99.33</ecNumber>
    </recommendedName>
</protein>
<evidence type="ECO:0000259" key="6">
    <source>
        <dbReference type="SMART" id="SM00900"/>
    </source>
</evidence>
<dbReference type="InterPro" id="IPR010960">
    <property type="entry name" value="Flavocytochrome_c"/>
</dbReference>
<reference evidence="7" key="1">
    <citation type="submission" date="2021-08" db="EMBL/GenBank/DDBJ databases">
        <title>Comparative analyses of Brucepasteria parasyntrophica and Teretinema zuelzerae.</title>
        <authorList>
            <person name="Song Y."/>
            <person name="Brune A."/>
        </authorList>
    </citation>
    <scope>NUCLEOTIDE SEQUENCE</scope>
    <source>
        <strain evidence="7">DSM 1903</strain>
    </source>
</reference>
<dbReference type="EMBL" id="JAINWA010000001">
    <property type="protein sequence ID" value="MCD1654053.1"/>
    <property type="molecule type" value="Genomic_DNA"/>
</dbReference>
<dbReference type="AlphaFoldDB" id="A0AAE3EI95"/>
<evidence type="ECO:0000256" key="3">
    <source>
        <dbReference type="ARBA" id="ARBA00022827"/>
    </source>
</evidence>
<dbReference type="Gene3D" id="3.50.50.60">
    <property type="entry name" value="FAD/NAD(P)-binding domain"/>
    <property type="match status" value="1"/>
</dbReference>
<dbReference type="PANTHER" id="PTHR43400">
    <property type="entry name" value="FUMARATE REDUCTASE"/>
    <property type="match status" value="1"/>
</dbReference>
<dbReference type="InterPro" id="IPR036188">
    <property type="entry name" value="FAD/NAD-bd_sf"/>
</dbReference>
<accession>A0AAE3EI95</accession>
<comment type="cofactor">
    <cofactor evidence="5">
        <name>FMN</name>
        <dbReference type="ChEBI" id="CHEBI:58210"/>
    </cofactor>
    <text evidence="5">Binds 1 or 2 FMN covalently per subunit.</text>
</comment>
<dbReference type="RefSeq" id="WP_230753870.1">
    <property type="nucleotide sequence ID" value="NZ_JAINWA010000001.1"/>
</dbReference>
<dbReference type="GO" id="GO:0016020">
    <property type="term" value="C:membrane"/>
    <property type="evidence" value="ECO:0007669"/>
    <property type="project" value="InterPro"/>
</dbReference>
<keyword evidence="2 5" id="KW-0285">Flavoprotein</keyword>
<dbReference type="PRINTS" id="PR00368">
    <property type="entry name" value="FADPNR"/>
</dbReference>
<dbReference type="EC" id="1.3.99.33" evidence="5"/>
<gene>
    <name evidence="7" type="ORF">K7J14_04985</name>
</gene>
<evidence type="ECO:0000313" key="8">
    <source>
        <dbReference type="Proteomes" id="UP001198163"/>
    </source>
</evidence>
<comment type="cofactor">
    <cofactor evidence="5">
        <name>FAD</name>
        <dbReference type="ChEBI" id="CHEBI:57692"/>
    </cofactor>
    <text evidence="5">Binds 1 FAD per subunit.</text>
</comment>
<dbReference type="InterPro" id="IPR050315">
    <property type="entry name" value="FAD-oxidoreductase_2"/>
</dbReference>
<dbReference type="PRINTS" id="PR00411">
    <property type="entry name" value="PNDRDTASEI"/>
</dbReference>